<sequence>MLQPYVRKMRSQQYRTNYRRMKCPVTTRTHACGPLSIFRMDVARAGG</sequence>
<dbReference type="AlphaFoldDB" id="A0A2C6KRT6"/>
<organism evidence="1 2">
    <name type="scientific">Cystoisospora suis</name>
    <dbReference type="NCBI Taxonomy" id="483139"/>
    <lineage>
        <taxon>Eukaryota</taxon>
        <taxon>Sar</taxon>
        <taxon>Alveolata</taxon>
        <taxon>Apicomplexa</taxon>
        <taxon>Conoidasida</taxon>
        <taxon>Coccidia</taxon>
        <taxon>Eucoccidiorida</taxon>
        <taxon>Eimeriorina</taxon>
        <taxon>Sarcocystidae</taxon>
        <taxon>Cystoisospora</taxon>
    </lineage>
</organism>
<dbReference type="GeneID" id="94430282"/>
<protein>
    <submittedName>
        <fullName evidence="1">Uncharacterized protein</fullName>
    </submittedName>
</protein>
<dbReference type="VEuPathDB" id="ToxoDB:CSUI_006921"/>
<comment type="caution">
    <text evidence="1">The sequence shown here is derived from an EMBL/GenBank/DDBJ whole genome shotgun (WGS) entry which is preliminary data.</text>
</comment>
<gene>
    <name evidence="1" type="ORF">CSUI_006921</name>
</gene>
<dbReference type="Proteomes" id="UP000221165">
    <property type="component" value="Unassembled WGS sequence"/>
</dbReference>
<dbReference type="EMBL" id="MIGC01003560">
    <property type="protein sequence ID" value="PHJ19248.1"/>
    <property type="molecule type" value="Genomic_DNA"/>
</dbReference>
<accession>A0A2C6KRT6</accession>
<evidence type="ECO:0000313" key="2">
    <source>
        <dbReference type="Proteomes" id="UP000221165"/>
    </source>
</evidence>
<reference evidence="1 2" key="1">
    <citation type="journal article" date="2017" name="Int. J. Parasitol.">
        <title>The genome of the protozoan parasite Cystoisospora suis and a reverse vaccinology approach to identify vaccine candidates.</title>
        <authorList>
            <person name="Palmieri N."/>
            <person name="Shrestha A."/>
            <person name="Ruttkowski B."/>
            <person name="Beck T."/>
            <person name="Vogl C."/>
            <person name="Tomley F."/>
            <person name="Blake D.P."/>
            <person name="Joachim A."/>
        </authorList>
    </citation>
    <scope>NUCLEOTIDE SEQUENCE [LARGE SCALE GENOMIC DNA]</scope>
    <source>
        <strain evidence="1 2">Wien I</strain>
    </source>
</reference>
<proteinExistence type="predicted"/>
<dbReference type="RefSeq" id="XP_067920950.1">
    <property type="nucleotide sequence ID" value="XM_068067071.1"/>
</dbReference>
<name>A0A2C6KRT6_9APIC</name>
<evidence type="ECO:0000313" key="1">
    <source>
        <dbReference type="EMBL" id="PHJ19248.1"/>
    </source>
</evidence>
<keyword evidence="2" id="KW-1185">Reference proteome</keyword>